<dbReference type="SMART" id="SM00248">
    <property type="entry name" value="ANK"/>
    <property type="match status" value="4"/>
</dbReference>
<gene>
    <name evidence="4" type="ORF">PTTT1_LOCUS44242</name>
</gene>
<reference evidence="4" key="1">
    <citation type="submission" date="2022-02" db="EMBL/GenBank/DDBJ databases">
        <authorList>
            <person name="Giguere J D."/>
        </authorList>
    </citation>
    <scope>NUCLEOTIDE SEQUENCE</scope>
    <source>
        <strain evidence="4">CCAP 1055/1</strain>
    </source>
</reference>
<name>A0A8J9TDB3_PHATR</name>
<keyword evidence="2" id="KW-0040">ANK repeat</keyword>
<dbReference type="GO" id="GO:0005886">
    <property type="term" value="C:plasma membrane"/>
    <property type="evidence" value="ECO:0007669"/>
    <property type="project" value="TreeGrafter"/>
</dbReference>
<dbReference type="InterPro" id="IPR002110">
    <property type="entry name" value="Ankyrin_rpt"/>
</dbReference>
<keyword evidence="1" id="KW-0677">Repeat</keyword>
<evidence type="ECO:0000256" key="3">
    <source>
        <dbReference type="SAM" id="MobiDB-lite"/>
    </source>
</evidence>
<evidence type="ECO:0008006" key="5">
    <source>
        <dbReference type="Google" id="ProtNLM"/>
    </source>
</evidence>
<dbReference type="EMBL" id="OU594946">
    <property type="protein sequence ID" value="CAG9290261.1"/>
    <property type="molecule type" value="Genomic_DNA"/>
</dbReference>
<evidence type="ECO:0000256" key="1">
    <source>
        <dbReference type="ARBA" id="ARBA00022737"/>
    </source>
</evidence>
<proteinExistence type="predicted"/>
<evidence type="ECO:0000256" key="2">
    <source>
        <dbReference type="ARBA" id="ARBA00023043"/>
    </source>
</evidence>
<sequence length="446" mass="48591">MMQQSGGSYSSHPPYLYPTQHQHHHHESDGESYLSGPEFDEGENDEPTLLLSLVQAYDWAGVLARVTALPSEAQTAGVQGRTPLHVACDHDAPAVVIQALLKAYPEASTVVGTSNMNPLHITCSSHHASTHVIRVLLEYGKAEQTSMRDIDGDTALHAACRCGASREVLEVLLRANPSAVYERDKEGLTPLLRLWVRYFVILGDDAIEGVKSHGDLTGELGEAWNKTELLLHVAHHGALSRGGTLNVFRTVHAAAAVDCPRPVVKIAALVYASQLDQRDENGLTPLMIACETPIFKVRDLSDDGYMLEDVIYGDNDTQDQFVADDAPEQISSCEPSVIQILLHANQDAASSSACVPDPMGRLPLHLALESHKRWSDGLQQLVDVYPEALAIPDPTSKLVPFLLAAVGERADTSTVYEMLRLNPSLFADLKFESKNSNISTVPMETL</sequence>
<accession>A0A8J9TDB3</accession>
<dbReference type="PANTHER" id="PTHR24186:SF38">
    <property type="entry name" value="ANKYRIN REPEAT FAMILY PROTEIN"/>
    <property type="match status" value="1"/>
</dbReference>
<feature type="region of interest" description="Disordered" evidence="3">
    <location>
        <begin position="1"/>
        <end position="44"/>
    </location>
</feature>
<dbReference type="AlphaFoldDB" id="A0A8J9TDB3"/>
<dbReference type="SUPFAM" id="SSF48403">
    <property type="entry name" value="Ankyrin repeat"/>
    <property type="match status" value="1"/>
</dbReference>
<feature type="compositionally biased region" description="Polar residues" evidence="3">
    <location>
        <begin position="1"/>
        <end position="11"/>
    </location>
</feature>
<protein>
    <recommendedName>
        <fullName evidence="5">Ankyrin repeat protein</fullName>
    </recommendedName>
</protein>
<evidence type="ECO:0000313" key="4">
    <source>
        <dbReference type="EMBL" id="CAG9290261.1"/>
    </source>
</evidence>
<organism evidence="4">
    <name type="scientific">Phaeodactylum tricornutum</name>
    <name type="common">Diatom</name>
    <dbReference type="NCBI Taxonomy" id="2850"/>
    <lineage>
        <taxon>Eukaryota</taxon>
        <taxon>Sar</taxon>
        <taxon>Stramenopiles</taxon>
        <taxon>Ochrophyta</taxon>
        <taxon>Bacillariophyta</taxon>
        <taxon>Bacillariophyceae</taxon>
        <taxon>Bacillariophycidae</taxon>
        <taxon>Naviculales</taxon>
        <taxon>Phaeodactylaceae</taxon>
        <taxon>Phaeodactylum</taxon>
    </lineage>
</organism>
<dbReference type="InterPro" id="IPR036770">
    <property type="entry name" value="Ankyrin_rpt-contain_sf"/>
</dbReference>
<dbReference type="Pfam" id="PF12796">
    <property type="entry name" value="Ank_2"/>
    <property type="match status" value="1"/>
</dbReference>
<dbReference type="Gene3D" id="1.25.40.20">
    <property type="entry name" value="Ankyrin repeat-containing domain"/>
    <property type="match status" value="2"/>
</dbReference>
<dbReference type="PANTHER" id="PTHR24186">
    <property type="entry name" value="PROTEIN PHOSPHATASE 1 REGULATORY SUBUNIT"/>
    <property type="match status" value="1"/>
</dbReference>
<dbReference type="Proteomes" id="UP000836788">
    <property type="component" value="Chromosome 5"/>
</dbReference>